<dbReference type="AlphaFoldDB" id="A0AAW8F217"/>
<reference evidence="2" key="1">
    <citation type="submission" date="2023-07" db="EMBL/GenBank/DDBJ databases">
        <title>Comparative genomics of wheat-associated soil bacteria to identify genetic determinants of phenazine resistance.</title>
        <authorList>
            <person name="Mouncey N."/>
        </authorList>
    </citation>
    <scope>NUCLEOTIDE SEQUENCE</scope>
    <source>
        <strain evidence="2">V4I22</strain>
    </source>
</reference>
<dbReference type="InterPro" id="IPR045775">
    <property type="entry name" value="DUF6207"/>
</dbReference>
<name>A0AAW8F217_9ACTN</name>
<proteinExistence type="predicted"/>
<dbReference type="Proteomes" id="UP001234216">
    <property type="component" value="Unassembled WGS sequence"/>
</dbReference>
<protein>
    <submittedName>
        <fullName evidence="2">Uncharacterized protein</fullName>
    </submittedName>
</protein>
<sequence>MAQSLRRAEHVLTVVDPIRETHLSEPGLLVIDVAGFDDDRARLPGSDRPQLGNGAGRAHHPGCRTAGVRLRLCADLRQVCDERFSPERARWSPE</sequence>
<comment type="caution">
    <text evidence="2">The sequence shown here is derived from an EMBL/GenBank/DDBJ whole genome shotgun (WGS) entry which is preliminary data.</text>
</comment>
<gene>
    <name evidence="2" type="ORF">QFZ22_000086</name>
</gene>
<organism evidence="2 3">
    <name type="scientific">Streptomyces canus</name>
    <dbReference type="NCBI Taxonomy" id="58343"/>
    <lineage>
        <taxon>Bacteria</taxon>
        <taxon>Bacillati</taxon>
        <taxon>Actinomycetota</taxon>
        <taxon>Actinomycetes</taxon>
        <taxon>Kitasatosporales</taxon>
        <taxon>Streptomycetaceae</taxon>
        <taxon>Streptomyces</taxon>
        <taxon>Streptomyces aurantiacus group</taxon>
    </lineage>
</organism>
<feature type="region of interest" description="Disordered" evidence="1">
    <location>
        <begin position="41"/>
        <end position="60"/>
    </location>
</feature>
<evidence type="ECO:0000313" key="3">
    <source>
        <dbReference type="Proteomes" id="UP001234216"/>
    </source>
</evidence>
<dbReference type="Pfam" id="PF19711">
    <property type="entry name" value="DUF6207"/>
    <property type="match status" value="1"/>
</dbReference>
<accession>A0AAW8F217</accession>
<evidence type="ECO:0000256" key="1">
    <source>
        <dbReference type="SAM" id="MobiDB-lite"/>
    </source>
</evidence>
<dbReference type="EMBL" id="JAUSZV010000001">
    <property type="protein sequence ID" value="MDQ0904101.1"/>
    <property type="molecule type" value="Genomic_DNA"/>
</dbReference>
<evidence type="ECO:0000313" key="2">
    <source>
        <dbReference type="EMBL" id="MDQ0904101.1"/>
    </source>
</evidence>